<feature type="compositionally biased region" description="Basic and acidic residues" evidence="1">
    <location>
        <begin position="432"/>
        <end position="447"/>
    </location>
</feature>
<evidence type="ECO:0000313" key="3">
    <source>
        <dbReference type="Proteomes" id="UP001470230"/>
    </source>
</evidence>
<dbReference type="Proteomes" id="UP001470230">
    <property type="component" value="Unassembled WGS sequence"/>
</dbReference>
<organism evidence="2 3">
    <name type="scientific">Tritrichomonas musculus</name>
    <dbReference type="NCBI Taxonomy" id="1915356"/>
    <lineage>
        <taxon>Eukaryota</taxon>
        <taxon>Metamonada</taxon>
        <taxon>Parabasalia</taxon>
        <taxon>Tritrichomonadida</taxon>
        <taxon>Tritrichomonadidae</taxon>
        <taxon>Tritrichomonas</taxon>
    </lineage>
</organism>
<evidence type="ECO:0000313" key="2">
    <source>
        <dbReference type="EMBL" id="KAK8842007.1"/>
    </source>
</evidence>
<name>A0ABR2H8D5_9EUKA</name>
<dbReference type="InterPro" id="IPR026906">
    <property type="entry name" value="LRR_5"/>
</dbReference>
<feature type="region of interest" description="Disordered" evidence="1">
    <location>
        <begin position="401"/>
        <end position="454"/>
    </location>
</feature>
<proteinExistence type="predicted"/>
<dbReference type="InterPro" id="IPR053139">
    <property type="entry name" value="Surface_bspA-like"/>
</dbReference>
<reference evidence="2 3" key="1">
    <citation type="submission" date="2024-04" db="EMBL/GenBank/DDBJ databases">
        <title>Tritrichomonas musculus Genome.</title>
        <authorList>
            <person name="Alves-Ferreira E."/>
            <person name="Grigg M."/>
            <person name="Lorenzi H."/>
            <person name="Galac M."/>
        </authorList>
    </citation>
    <scope>NUCLEOTIDE SEQUENCE [LARGE SCALE GENOMIC DNA]</scope>
    <source>
        <strain evidence="2 3">EAF2021</strain>
    </source>
</reference>
<dbReference type="PANTHER" id="PTHR45661">
    <property type="entry name" value="SURFACE ANTIGEN"/>
    <property type="match status" value="1"/>
</dbReference>
<dbReference type="SUPFAM" id="SSF52058">
    <property type="entry name" value="L domain-like"/>
    <property type="match status" value="1"/>
</dbReference>
<accession>A0ABR2H8D5</accession>
<keyword evidence="3" id="KW-1185">Reference proteome</keyword>
<dbReference type="PANTHER" id="PTHR45661:SF3">
    <property type="entry name" value="IG-LIKE DOMAIN-CONTAINING PROTEIN"/>
    <property type="match status" value="1"/>
</dbReference>
<evidence type="ECO:0008006" key="4">
    <source>
        <dbReference type="Google" id="ProtNLM"/>
    </source>
</evidence>
<comment type="caution">
    <text evidence="2">The sequence shown here is derived from an EMBL/GenBank/DDBJ whole genome shotgun (WGS) entry which is preliminary data.</text>
</comment>
<dbReference type="Pfam" id="PF13306">
    <property type="entry name" value="LRR_5"/>
    <property type="match status" value="3"/>
</dbReference>
<sequence length="454" mass="52094">MTTVEKDNLKFRLDSKELIAEVIESPKAKGTISIPHHIIYRKKKYIIKAIGQYAFSENEIDSITFPNDSEVTQFKSYSFYLMSIKKLQIPSSLKYIEDECFDKIRDLVDIEVSPQNKYFTYENELLLGKSEENLEEYDILITASFNIQNAIIPSSIRHINTYCFHDHNNLESIIFEKNSILCEINESIISKSLKKLNIPKSVTQIGPECFQKAKNLINIEISKSNKVFKYVNNTFLMTKKDEKSKDFDVILFCRRDVKQIEILKNVKEIASYSFSCCYNLNSITFEKSSSLELIGEGALEATSISNIVIPGSVKVLNKNAFSSNTLLQKVQILGEDVKIESMCFLMCLRLESISLPNAKKFSMKGNSFGDNLKIFLRTDARCEFDDESEITKHVSYIQVKPEEPSKKEEKKEKVEIEDHNENVSPVENENPVEDKNPEESKNVEENSSKCCILI</sequence>
<feature type="compositionally biased region" description="Basic and acidic residues" evidence="1">
    <location>
        <begin position="401"/>
        <end position="421"/>
    </location>
</feature>
<dbReference type="EMBL" id="JAPFFF010000039">
    <property type="protein sequence ID" value="KAK8842007.1"/>
    <property type="molecule type" value="Genomic_DNA"/>
</dbReference>
<protein>
    <recommendedName>
        <fullName evidence="4">Surface antigen BspA-like</fullName>
    </recommendedName>
</protein>
<dbReference type="Gene3D" id="3.80.10.10">
    <property type="entry name" value="Ribonuclease Inhibitor"/>
    <property type="match status" value="2"/>
</dbReference>
<dbReference type="InterPro" id="IPR032675">
    <property type="entry name" value="LRR_dom_sf"/>
</dbReference>
<evidence type="ECO:0000256" key="1">
    <source>
        <dbReference type="SAM" id="MobiDB-lite"/>
    </source>
</evidence>
<gene>
    <name evidence="2" type="ORF">M9Y10_026220</name>
</gene>